<reference evidence="1" key="1">
    <citation type="submission" date="2022-07" db="EMBL/GenBank/DDBJ databases">
        <title>Phylogenomic reconstructions and comparative analyses of Kickxellomycotina fungi.</title>
        <authorList>
            <person name="Reynolds N.K."/>
            <person name="Stajich J.E."/>
            <person name="Barry K."/>
            <person name="Grigoriev I.V."/>
            <person name="Crous P."/>
            <person name="Smith M.E."/>
        </authorList>
    </citation>
    <scope>NUCLEOTIDE SEQUENCE</scope>
    <source>
        <strain evidence="1">CBS 102833</strain>
    </source>
</reference>
<dbReference type="Proteomes" id="UP001140096">
    <property type="component" value="Unassembled WGS sequence"/>
</dbReference>
<name>A0ACC1LLI9_9FUNG</name>
<evidence type="ECO:0000313" key="1">
    <source>
        <dbReference type="EMBL" id="KAJ2811256.1"/>
    </source>
</evidence>
<keyword evidence="2" id="KW-1185">Reference proteome</keyword>
<organism evidence="1 2">
    <name type="scientific">Coemansia furcata</name>
    <dbReference type="NCBI Taxonomy" id="417177"/>
    <lineage>
        <taxon>Eukaryota</taxon>
        <taxon>Fungi</taxon>
        <taxon>Fungi incertae sedis</taxon>
        <taxon>Zoopagomycota</taxon>
        <taxon>Kickxellomycotina</taxon>
        <taxon>Kickxellomycetes</taxon>
        <taxon>Kickxellales</taxon>
        <taxon>Kickxellaceae</taxon>
        <taxon>Coemansia</taxon>
    </lineage>
</organism>
<accession>A0ACC1LLI9</accession>
<proteinExistence type="predicted"/>
<protein>
    <submittedName>
        <fullName evidence="1">Uncharacterized protein</fullName>
    </submittedName>
</protein>
<dbReference type="EMBL" id="JANBUP010000491">
    <property type="protein sequence ID" value="KAJ2811256.1"/>
    <property type="molecule type" value="Genomic_DNA"/>
</dbReference>
<comment type="caution">
    <text evidence="1">The sequence shown here is derived from an EMBL/GenBank/DDBJ whole genome shotgun (WGS) entry which is preliminary data.</text>
</comment>
<sequence>MPILLREIKERVWARGEPRVAIVHTIENWDIVERLVNELRYELKNKYHMNVFNIKVTQSESVHEIPQYIARMHPRCQIIYAVGVEFKTSPLYEPRLVDLLTRRIDALSTALKLPLPVFDCILVRESREQIEQQMQGNCFAASWARRGIDAFNMLVPH</sequence>
<gene>
    <name evidence="1" type="ORF">H4S07_002171</name>
</gene>
<evidence type="ECO:0000313" key="2">
    <source>
        <dbReference type="Proteomes" id="UP001140096"/>
    </source>
</evidence>